<protein>
    <submittedName>
        <fullName evidence="2">Uncharacterized protein</fullName>
    </submittedName>
</protein>
<reference evidence="2 3" key="1">
    <citation type="submission" date="2019-03" db="EMBL/GenBank/DDBJ databases">
        <title>Genomic Encyclopedia of Type Strains, Phase IV (KMG-IV): sequencing the most valuable type-strain genomes for metagenomic binning, comparative biology and taxonomic classification.</title>
        <authorList>
            <person name="Goeker M."/>
        </authorList>
    </citation>
    <scope>NUCLEOTIDE SEQUENCE [LARGE SCALE GENOMIC DNA]</scope>
    <source>
        <strain evidence="2 3">DSM 24455</strain>
    </source>
</reference>
<dbReference type="RefSeq" id="WP_133628099.1">
    <property type="nucleotide sequence ID" value="NZ_SOAZ01000010.1"/>
</dbReference>
<evidence type="ECO:0000313" key="2">
    <source>
        <dbReference type="EMBL" id="TDT60920.1"/>
    </source>
</evidence>
<gene>
    <name evidence="2" type="ORF">EDD71_11037</name>
</gene>
<evidence type="ECO:0000256" key="1">
    <source>
        <dbReference type="SAM" id="MobiDB-lite"/>
    </source>
</evidence>
<accession>A0A4R7KP75</accession>
<dbReference type="Proteomes" id="UP000295325">
    <property type="component" value="Unassembled WGS sequence"/>
</dbReference>
<feature type="region of interest" description="Disordered" evidence="1">
    <location>
        <begin position="76"/>
        <end position="96"/>
    </location>
</feature>
<evidence type="ECO:0000313" key="3">
    <source>
        <dbReference type="Proteomes" id="UP000295325"/>
    </source>
</evidence>
<name>A0A4R7KP75_9CLOT</name>
<dbReference type="EMBL" id="SOAZ01000010">
    <property type="protein sequence ID" value="TDT60920.1"/>
    <property type="molecule type" value="Genomic_DNA"/>
</dbReference>
<keyword evidence="3" id="KW-1185">Reference proteome</keyword>
<proteinExistence type="predicted"/>
<dbReference type="AlphaFoldDB" id="A0A4R7KP75"/>
<sequence length="96" mass="11228">MLIWKNKKLKQIQNQEETAVSIDAADTKKEHLGLLKHNQKCIVDKISRKVEDTIFATENLIGTINNMSKHVEIQMDSSSKRKHTWNEFKPPWQDKV</sequence>
<organism evidence="2 3">
    <name type="scientific">Fonticella tunisiensis</name>
    <dbReference type="NCBI Taxonomy" id="1096341"/>
    <lineage>
        <taxon>Bacteria</taxon>
        <taxon>Bacillati</taxon>
        <taxon>Bacillota</taxon>
        <taxon>Clostridia</taxon>
        <taxon>Eubacteriales</taxon>
        <taxon>Clostridiaceae</taxon>
        <taxon>Fonticella</taxon>
    </lineage>
</organism>
<comment type="caution">
    <text evidence="2">The sequence shown here is derived from an EMBL/GenBank/DDBJ whole genome shotgun (WGS) entry which is preliminary data.</text>
</comment>